<evidence type="ECO:0000313" key="3">
    <source>
        <dbReference type="Proteomes" id="UP001597427"/>
    </source>
</evidence>
<dbReference type="InterPro" id="IPR007737">
    <property type="entry name" value="Mga_HTH"/>
</dbReference>
<proteinExistence type="predicted"/>
<reference evidence="3" key="1">
    <citation type="journal article" date="2019" name="Int. J. Syst. Evol. Microbiol.">
        <title>The Global Catalogue of Microorganisms (GCM) 10K type strain sequencing project: providing services to taxonomists for standard genome sequencing and annotation.</title>
        <authorList>
            <consortium name="The Broad Institute Genomics Platform"/>
            <consortium name="The Broad Institute Genome Sequencing Center for Infectious Disease"/>
            <person name="Wu L."/>
            <person name="Ma J."/>
        </authorList>
    </citation>
    <scope>NUCLEOTIDE SEQUENCE [LARGE SCALE GENOMIC DNA]</scope>
    <source>
        <strain evidence="3">TISTR 932</strain>
    </source>
</reference>
<protein>
    <submittedName>
        <fullName evidence="2">Helix-turn-helix domain-containing protein</fullName>
    </submittedName>
</protein>
<gene>
    <name evidence="2" type="ORF">ACFSR0_04330</name>
</gene>
<keyword evidence="3" id="KW-1185">Reference proteome</keyword>
<evidence type="ECO:0000313" key="2">
    <source>
        <dbReference type="EMBL" id="MFD2728655.1"/>
    </source>
</evidence>
<name>A0ABW5TIY6_9ENTE</name>
<dbReference type="Pfam" id="PF05043">
    <property type="entry name" value="Mga"/>
    <property type="match status" value="1"/>
</dbReference>
<comment type="caution">
    <text evidence="2">The sequence shown here is derived from an EMBL/GenBank/DDBJ whole genome shotgun (WGS) entry which is preliminary data.</text>
</comment>
<evidence type="ECO:0000259" key="1">
    <source>
        <dbReference type="Pfam" id="PF05043"/>
    </source>
</evidence>
<feature type="domain" description="Mga helix-turn-helix" evidence="1">
    <location>
        <begin position="67"/>
        <end position="142"/>
    </location>
</feature>
<sequence length="446" mass="52880">MFQFLERYLERKIRIAEALYIYGEDLPKSTIKKELGISNTTFNHYISEVRRVFGEFSSENLKYNSDSLMATTFFFMKQSIKSQLLYELFLYPGNEAKFYKERLALSDATFARMIAQLKEDLKSFDAHIVITNGYRIRGENEAYVGMLFTQLLVFFRWDIQTLFKEVEVVAGKQELEKILHLDFSRYIFTEDTYEARFFHVACAIALLRQCQRKSASQWPDYLSCEVTIDKIVTYFEEVYDEALTEIEHAELTPYKGVYSPKMLSGDQERLKQLIVLTTFQIKLFPYDMGRVPLRTNYFIKKMFHTNPARALSIRTIIYRAKEYYRVDFDLRLSMVVYFLVTEDLIHFEKIRPLKVYVYSTLGKNHQRYLINQISQIQGFFHSQLDLESYDDQCKEVGDKKYCLLLTTQTMPEIPSNKQFLVSDFVSVTDFVRITMWLREKAAHLYI</sequence>
<accession>A0ABW5TIY6</accession>
<organism evidence="2 3">
    <name type="scientific">Enterococcus camelliae</name>
    <dbReference type="NCBI Taxonomy" id="453959"/>
    <lineage>
        <taxon>Bacteria</taxon>
        <taxon>Bacillati</taxon>
        <taxon>Bacillota</taxon>
        <taxon>Bacilli</taxon>
        <taxon>Lactobacillales</taxon>
        <taxon>Enterococcaceae</taxon>
        <taxon>Enterococcus</taxon>
    </lineage>
</organism>
<dbReference type="Proteomes" id="UP001597427">
    <property type="component" value="Unassembled WGS sequence"/>
</dbReference>
<dbReference type="RefSeq" id="WP_379980274.1">
    <property type="nucleotide sequence ID" value="NZ_JBHUMO010000028.1"/>
</dbReference>
<dbReference type="EMBL" id="JBHUMO010000028">
    <property type="protein sequence ID" value="MFD2728655.1"/>
    <property type="molecule type" value="Genomic_DNA"/>
</dbReference>